<dbReference type="RefSeq" id="WP_193702229.1">
    <property type="nucleotide sequence ID" value="NZ_JAJHTL010000067.1"/>
</dbReference>
<evidence type="ECO:0000313" key="1">
    <source>
        <dbReference type="EMBL" id="MBE7696311.1"/>
    </source>
</evidence>
<dbReference type="Proteomes" id="UP000806077">
    <property type="component" value="Unassembled WGS sequence"/>
</dbReference>
<proteinExistence type="predicted"/>
<gene>
    <name evidence="1" type="ORF">F7645_12895</name>
</gene>
<dbReference type="EMBL" id="WXXV01000060">
    <property type="protein sequence ID" value="MBE7696311.1"/>
    <property type="molecule type" value="Genomic_DNA"/>
</dbReference>
<sequence length="274" mass="32443">MKNNNIIQLIIIICFFSCNGNKKDKKAEELVYNKQNMGAIIDSLPYNFKENDFSETIIAYKKIKKDIKNKYKAPPYGLLKNKIEEIFKLDVDKVNYRIIFLDDDLMFPKELLYYEKFILPDTYTFREFSDGDLENIDYDAFLKTILHYNNMIFYNDISATNWIKTKEPARIINLVKEQGYIKNKDWLQFAFSKSKLYKPDELERFLFDSKCRGEERTENGDCTGMLHTLRKDMLDKMISLGVELSQLSTVANMVSNGNQEMYEENKEELYAYLM</sequence>
<keyword evidence="2" id="KW-1185">Reference proteome</keyword>
<comment type="caution">
    <text evidence="1">The sequence shown here is derived from an EMBL/GenBank/DDBJ whole genome shotgun (WGS) entry which is preliminary data.</text>
</comment>
<organism evidence="1 2">
    <name type="scientific">Tenacibaculum finnmarkense genomovar finnmarkense</name>
    <dbReference type="NCBI Taxonomy" id="1458503"/>
    <lineage>
        <taxon>Bacteria</taxon>
        <taxon>Pseudomonadati</taxon>
        <taxon>Bacteroidota</taxon>
        <taxon>Flavobacteriia</taxon>
        <taxon>Flavobacteriales</taxon>
        <taxon>Flavobacteriaceae</taxon>
        <taxon>Tenacibaculum</taxon>
        <taxon>Tenacibaculum finnmarkense</taxon>
    </lineage>
</organism>
<evidence type="ECO:0000313" key="2">
    <source>
        <dbReference type="Proteomes" id="UP000806077"/>
    </source>
</evidence>
<feature type="non-terminal residue" evidence="1">
    <location>
        <position position="274"/>
    </location>
</feature>
<name>A0AAP1RI12_9FLAO</name>
<reference evidence="1 2" key="1">
    <citation type="journal article" date="2020" name="Int. J. Syst. Evol. Microbiol.">
        <title>Tenacibaculum piscium sp. nov., isolated from skin ulcers of sea-farmed fish, and description of Tenacibaculum finnmarkense sp. nov. with subdivision into genomovars finnmarkense and ulcerans.</title>
        <authorList>
            <person name="Olsen A.B."/>
            <person name="Spilsberg B."/>
            <person name="Nilsen H.K."/>
            <person name="Lagesen K."/>
            <person name="Gulla S."/>
            <person name="Avendano-Herrera R."/>
            <person name="Irgang R."/>
            <person name="Duchaud E."/>
            <person name="Colquhoun D.J."/>
        </authorList>
    </citation>
    <scope>NUCLEOTIDE SEQUENCE [LARGE SCALE GENOMIC DNA]</scope>
    <source>
        <strain evidence="1 2">TNO037</strain>
    </source>
</reference>
<dbReference type="AlphaFoldDB" id="A0AAP1RI12"/>
<accession>A0AAP1RI12</accession>
<protein>
    <submittedName>
        <fullName evidence="1">Uncharacterized protein</fullName>
    </submittedName>
</protein>